<dbReference type="InterPro" id="IPR052109">
    <property type="entry name" value="SRRM_Domain-Containing"/>
</dbReference>
<feature type="compositionally biased region" description="Basic and acidic residues" evidence="1">
    <location>
        <begin position="464"/>
        <end position="473"/>
    </location>
</feature>
<evidence type="ECO:0000259" key="2">
    <source>
        <dbReference type="Pfam" id="PF15230"/>
    </source>
</evidence>
<feature type="compositionally biased region" description="Basic and acidic residues" evidence="1">
    <location>
        <begin position="56"/>
        <end position="72"/>
    </location>
</feature>
<dbReference type="CTD" id="84530"/>
<feature type="compositionally biased region" description="Low complexity" evidence="1">
    <location>
        <begin position="340"/>
        <end position="354"/>
    </location>
</feature>
<keyword evidence="3" id="KW-1185">Reference proteome</keyword>
<feature type="compositionally biased region" description="Low complexity" evidence="1">
    <location>
        <begin position="379"/>
        <end position="415"/>
    </location>
</feature>
<feature type="compositionally biased region" description="Low complexity" evidence="1">
    <location>
        <begin position="300"/>
        <end position="316"/>
    </location>
</feature>
<dbReference type="Pfam" id="PF15230">
    <property type="entry name" value="SRRM_C"/>
    <property type="match status" value="1"/>
</dbReference>
<dbReference type="GO" id="GO:0006397">
    <property type="term" value="P:mRNA processing"/>
    <property type="evidence" value="ECO:0007669"/>
    <property type="project" value="TreeGrafter"/>
</dbReference>
<dbReference type="RefSeq" id="XP_053530590.1">
    <property type="nucleotide sequence ID" value="XM_053674615.1"/>
</dbReference>
<feature type="compositionally biased region" description="Low complexity" evidence="1">
    <location>
        <begin position="487"/>
        <end position="512"/>
    </location>
</feature>
<dbReference type="KEGG" id="ipu:124626180"/>
<feature type="compositionally biased region" description="Basic residues" evidence="1">
    <location>
        <begin position="130"/>
        <end position="187"/>
    </location>
</feature>
<feature type="compositionally biased region" description="Basic residues" evidence="1">
    <location>
        <begin position="73"/>
        <end position="89"/>
    </location>
</feature>
<dbReference type="GO" id="GO:0042551">
    <property type="term" value="P:neuron maturation"/>
    <property type="evidence" value="ECO:0007669"/>
    <property type="project" value="TreeGrafter"/>
</dbReference>
<feature type="compositionally biased region" description="Basic residues" evidence="1">
    <location>
        <begin position="513"/>
        <end position="529"/>
    </location>
</feature>
<evidence type="ECO:0000313" key="4">
    <source>
        <dbReference type="RefSeq" id="XP_053530590.1"/>
    </source>
</evidence>
<feature type="compositionally biased region" description="Basic residues" evidence="1">
    <location>
        <begin position="444"/>
        <end position="463"/>
    </location>
</feature>
<gene>
    <name evidence="4" type="primary">srrm4</name>
</gene>
<reference evidence="4" key="2">
    <citation type="submission" date="2025-08" db="UniProtKB">
        <authorList>
            <consortium name="RefSeq"/>
        </authorList>
    </citation>
    <scope>IDENTIFICATION</scope>
    <source>
        <tissue evidence="4">Blood</tissue>
    </source>
</reference>
<dbReference type="PANTHER" id="PTHR34755">
    <property type="entry name" value="SERINE/ARGININE REPETITIVE MATRIX PROTEIN 3-RELATED"/>
    <property type="match status" value="1"/>
</dbReference>
<feature type="region of interest" description="Disordered" evidence="1">
    <location>
        <begin position="262"/>
        <end position="318"/>
    </location>
</feature>
<protein>
    <submittedName>
        <fullName evidence="4">Serine/arginine repetitive matrix protein 4</fullName>
    </submittedName>
</protein>
<dbReference type="OrthoDB" id="9950700at2759"/>
<proteinExistence type="predicted"/>
<dbReference type="AlphaFoldDB" id="A0A9F7QV87"/>
<feature type="region of interest" description="Disordered" evidence="1">
    <location>
        <begin position="340"/>
        <end position="537"/>
    </location>
</feature>
<dbReference type="Proteomes" id="UP000221080">
    <property type="component" value="Chromosome 22"/>
</dbReference>
<feature type="compositionally biased region" description="Basic residues" evidence="1">
    <location>
        <begin position="104"/>
        <end position="121"/>
    </location>
</feature>
<dbReference type="GO" id="GO:0003729">
    <property type="term" value="F:mRNA binding"/>
    <property type="evidence" value="ECO:0007669"/>
    <property type="project" value="TreeGrafter"/>
</dbReference>
<feature type="region of interest" description="Disordered" evidence="1">
    <location>
        <begin position="54"/>
        <end position="222"/>
    </location>
</feature>
<evidence type="ECO:0000256" key="1">
    <source>
        <dbReference type="SAM" id="MobiDB-lite"/>
    </source>
</evidence>
<evidence type="ECO:0000313" key="3">
    <source>
        <dbReference type="Proteomes" id="UP000221080"/>
    </source>
</evidence>
<feature type="compositionally biased region" description="Basic residues" evidence="1">
    <location>
        <begin position="365"/>
        <end position="378"/>
    </location>
</feature>
<dbReference type="GO" id="GO:0005634">
    <property type="term" value="C:nucleus"/>
    <property type="evidence" value="ECO:0007669"/>
    <property type="project" value="TreeGrafter"/>
</dbReference>
<dbReference type="GeneID" id="124626180"/>
<dbReference type="InterPro" id="IPR029360">
    <property type="entry name" value="SRRM_C"/>
</dbReference>
<name>A0A9F7QV87_ICTPU</name>
<feature type="compositionally biased region" description="Polar residues" evidence="1">
    <location>
        <begin position="272"/>
        <end position="287"/>
    </location>
</feature>
<dbReference type="GO" id="GO:0043484">
    <property type="term" value="P:regulation of RNA splicing"/>
    <property type="evidence" value="ECO:0007669"/>
    <property type="project" value="TreeGrafter"/>
</dbReference>
<dbReference type="PANTHER" id="PTHR34755:SF1">
    <property type="entry name" value="SERINE_ARGININE REPETITIVE MATRIX PROTEIN 4"/>
    <property type="match status" value="1"/>
</dbReference>
<sequence>MASLLQAEKQLFDKFWRGTFKAVATPRPESVIIASIAARREANRLETSVCVTAKPGETKSLREEPEVKETEKKRHRKHRGRKRHSRRRCPSVSLDADFSPRPAAKARKKKKKSVRKRRRERSHSSSPSPLRKKKKKKKNGSKKRKQHRATSKKRRHSSSSTRRKRKEDRKHKKRCHSASHHRRRSRRANSSDWRSSSTESRCGDSGKSGFQRSSHGSGARGGFEWCSAVKLATKIPSKCTVVHSRPGLETSVVQDSPCILGKGRADYDSGHDTSSPLSSKTGVSRAQVTADRREKLKFMDNSSDSGNSLSSYSESLSKAELRERRVNTSVFSKLRSEESSSCVGSVSHRSPSSVKYQHRNETRSRSRSRSSRSSHHWGRYISRSRSPSSSRRSYSRSSSYSCDSRRGSVCSVSSRRSGKHSRYTPDRIRERIRRSSSSCEKPSKRSRKRSRRRICSPMRKRRRDSPSHLEARRITSARKRPIPYYRPSPSSSSSRSSSLSSWSLFSLQSRSPIRSRSRSHSRSSYRSHSRSSPLSSIYSSRSYDTLASYSRARR</sequence>
<reference evidence="3" key="1">
    <citation type="journal article" date="2016" name="Nat. Commun.">
        <title>The channel catfish genome sequence provides insights into the evolution of scale formation in teleosts.</title>
        <authorList>
            <person name="Liu Z."/>
            <person name="Liu S."/>
            <person name="Yao J."/>
            <person name="Bao L."/>
            <person name="Zhang J."/>
            <person name="Li Y."/>
            <person name="Jiang C."/>
            <person name="Sun L."/>
            <person name="Wang R."/>
            <person name="Zhang Y."/>
            <person name="Zhou T."/>
            <person name="Zeng Q."/>
            <person name="Fu Q."/>
            <person name="Gao S."/>
            <person name="Li N."/>
            <person name="Koren S."/>
            <person name="Jiang Y."/>
            <person name="Zimin A."/>
            <person name="Xu P."/>
            <person name="Phillippy A.M."/>
            <person name="Geng X."/>
            <person name="Song L."/>
            <person name="Sun F."/>
            <person name="Li C."/>
            <person name="Wang X."/>
            <person name="Chen A."/>
            <person name="Jin Y."/>
            <person name="Yuan Z."/>
            <person name="Yang Y."/>
            <person name="Tan S."/>
            <person name="Peatman E."/>
            <person name="Lu J."/>
            <person name="Qin Z."/>
            <person name="Dunham R."/>
            <person name="Li Z."/>
            <person name="Sonstegard T."/>
            <person name="Feng J."/>
            <person name="Danzmann R.G."/>
            <person name="Schroeder S."/>
            <person name="Scheffler B."/>
            <person name="Duke M.V."/>
            <person name="Ballard L."/>
            <person name="Kucuktas H."/>
            <person name="Kaltenboeck L."/>
            <person name="Liu H."/>
            <person name="Armbruster J."/>
            <person name="Xie Y."/>
            <person name="Kirby M.L."/>
            <person name="Tian Y."/>
            <person name="Flanagan M.E."/>
            <person name="Mu W."/>
            <person name="Waldbieser G.C."/>
        </authorList>
    </citation>
    <scope>NUCLEOTIDE SEQUENCE [LARGE SCALE GENOMIC DNA]</scope>
    <source>
        <strain evidence="3">SDA103</strain>
    </source>
</reference>
<feature type="domain" description="Serine/arginine repetitive matrix protein C-terminal" evidence="2">
    <location>
        <begin position="420"/>
        <end position="487"/>
    </location>
</feature>
<feature type="compositionally biased region" description="Low complexity" evidence="1">
    <location>
        <begin position="188"/>
        <end position="200"/>
    </location>
</feature>
<organism evidence="3 4">
    <name type="scientific">Ictalurus punctatus</name>
    <name type="common">Channel catfish</name>
    <name type="synonym">Silurus punctatus</name>
    <dbReference type="NCBI Taxonomy" id="7998"/>
    <lineage>
        <taxon>Eukaryota</taxon>
        <taxon>Metazoa</taxon>
        <taxon>Chordata</taxon>
        <taxon>Craniata</taxon>
        <taxon>Vertebrata</taxon>
        <taxon>Euteleostomi</taxon>
        <taxon>Actinopterygii</taxon>
        <taxon>Neopterygii</taxon>
        <taxon>Teleostei</taxon>
        <taxon>Ostariophysi</taxon>
        <taxon>Siluriformes</taxon>
        <taxon>Ictaluridae</taxon>
        <taxon>Ictalurus</taxon>
    </lineage>
</organism>
<accession>A0A9F7QV87</accession>